<evidence type="ECO:0000313" key="4">
    <source>
        <dbReference type="Proteomes" id="UP000317572"/>
    </source>
</evidence>
<dbReference type="SMART" id="SM00530">
    <property type="entry name" value="HTH_XRE"/>
    <property type="match status" value="1"/>
</dbReference>
<evidence type="ECO:0000256" key="1">
    <source>
        <dbReference type="SAM" id="MobiDB-lite"/>
    </source>
</evidence>
<protein>
    <submittedName>
        <fullName evidence="3">Helix-turn-helix domain-containing protein</fullName>
    </submittedName>
</protein>
<dbReference type="Gene3D" id="1.10.260.40">
    <property type="entry name" value="lambda repressor-like DNA-binding domains"/>
    <property type="match status" value="1"/>
</dbReference>
<dbReference type="Pfam" id="PF01381">
    <property type="entry name" value="HTH_3"/>
    <property type="match status" value="1"/>
</dbReference>
<dbReference type="SUPFAM" id="SSF47413">
    <property type="entry name" value="lambda repressor-like DNA-binding domains"/>
    <property type="match status" value="1"/>
</dbReference>
<feature type="domain" description="HTH cro/C1-type" evidence="2">
    <location>
        <begin position="9"/>
        <end position="52"/>
    </location>
</feature>
<dbReference type="Proteomes" id="UP000317572">
    <property type="component" value="Chromosome"/>
</dbReference>
<dbReference type="AlphaFoldDB" id="A0A515CX20"/>
<dbReference type="InterPro" id="IPR010982">
    <property type="entry name" value="Lambda_DNA-bd_dom_sf"/>
</dbReference>
<gene>
    <name evidence="3" type="ORF">EGO53_13200</name>
</gene>
<dbReference type="EMBL" id="CP033893">
    <property type="protein sequence ID" value="QDL32692.1"/>
    <property type="molecule type" value="Genomic_DNA"/>
</dbReference>
<proteinExistence type="predicted"/>
<evidence type="ECO:0000313" key="3">
    <source>
        <dbReference type="EMBL" id="QDL32692.1"/>
    </source>
</evidence>
<dbReference type="CDD" id="cd00093">
    <property type="entry name" value="HTH_XRE"/>
    <property type="match status" value="1"/>
</dbReference>
<dbReference type="GO" id="GO:0003677">
    <property type="term" value="F:DNA binding"/>
    <property type="evidence" value="ECO:0007669"/>
    <property type="project" value="InterPro"/>
</dbReference>
<organism evidence="3 4">
    <name type="scientific">Serratia liquefaciens</name>
    <dbReference type="NCBI Taxonomy" id="614"/>
    <lineage>
        <taxon>Bacteria</taxon>
        <taxon>Pseudomonadati</taxon>
        <taxon>Pseudomonadota</taxon>
        <taxon>Gammaproteobacteria</taxon>
        <taxon>Enterobacterales</taxon>
        <taxon>Yersiniaceae</taxon>
        <taxon>Serratia</taxon>
    </lineage>
</organism>
<dbReference type="PROSITE" id="PS50943">
    <property type="entry name" value="HTH_CROC1"/>
    <property type="match status" value="1"/>
</dbReference>
<dbReference type="RefSeq" id="WP_142815473.1">
    <property type="nucleotide sequence ID" value="NZ_CP033893.1"/>
</dbReference>
<name>A0A515CX20_SERLI</name>
<dbReference type="InterPro" id="IPR001387">
    <property type="entry name" value="Cro/C1-type_HTH"/>
</dbReference>
<accession>A0A515CX20</accession>
<sequence>MSSTLGDKVKAIRKSEGVSQSDFCELTGISISTVKKYETGVIEPGGATLMKITQHPRFKKYTMWLMTGDVAPEIGQISPALSPDGLESTSNLPKGQKAG</sequence>
<reference evidence="3 4" key="1">
    <citation type="submission" date="2018-11" db="EMBL/GenBank/DDBJ databases">
        <title>The first complete genome of Serratia liquefaciens isolated from metalophyte plant revel distinctness adaptive mechanisms in an extreme habitat.</title>
        <authorList>
            <person name="Caneschi W.L."/>
            <person name="Sanchez A.B."/>
            <person name="Felestrino E.B."/>
            <person name="Assis R.A.B."/>
            <person name="Lemes C.G.C."/>
            <person name="Cordeiro I.F."/>
            <person name="Fonseca N.P."/>
            <person name="Villa M."/>
            <person name="Vieira I.T."/>
            <person name="Moraes L.A."/>
            <person name="Kamino L.H.Y."/>
            <person name="do Carmo F."/>
            <person name="Garcia C.M."/>
            <person name="Almeida N.F."/>
            <person name="Silva R.S."/>
            <person name="Ferro J.A."/>
            <person name="Ferro M.I.T."/>
            <person name="Varani A.M."/>
            <person name="Ferreira R.M."/>
            <person name="dos Santos V.L."/>
            <person name="Silva U.C."/>
            <person name="Setubal J.C."/>
            <person name="Moreira L.M."/>
        </authorList>
    </citation>
    <scope>NUCLEOTIDE SEQUENCE [LARGE SCALE GENOMIC DNA]</scope>
    <source>
        <strain evidence="3 4">FG3</strain>
    </source>
</reference>
<evidence type="ECO:0000259" key="2">
    <source>
        <dbReference type="PROSITE" id="PS50943"/>
    </source>
</evidence>
<feature type="region of interest" description="Disordered" evidence="1">
    <location>
        <begin position="76"/>
        <end position="99"/>
    </location>
</feature>